<keyword evidence="8" id="KW-0067">ATP-binding</keyword>
<dbReference type="Gene3D" id="3.80.10.10">
    <property type="entry name" value="Ribonuclease Inhibitor"/>
    <property type="match status" value="3"/>
</dbReference>
<evidence type="ECO:0000256" key="5">
    <source>
        <dbReference type="ARBA" id="ARBA00022729"/>
    </source>
</evidence>
<dbReference type="OMA" id="SWGNYVE"/>
<dbReference type="FunFam" id="3.30.200.20:FF:000486">
    <property type="entry name" value="Leucine-rich repeat receptor-like protein kinase"/>
    <property type="match status" value="1"/>
</dbReference>
<dbReference type="Pfam" id="PF13855">
    <property type="entry name" value="LRR_8"/>
    <property type="match status" value="1"/>
</dbReference>
<dbReference type="GO" id="GO:0004672">
    <property type="term" value="F:protein kinase activity"/>
    <property type="evidence" value="ECO:0000318"/>
    <property type="project" value="GO_Central"/>
</dbReference>
<dbReference type="InterPro" id="IPR053059">
    <property type="entry name" value="Inactive_SerThr-Kinase_ABA"/>
</dbReference>
<dbReference type="PANTHER" id="PTHR48003:SF3">
    <property type="entry name" value="LEUCINE-RICH REPEAT PROTEIN KINASE FAMILY PROTEIN"/>
    <property type="match status" value="1"/>
</dbReference>
<dbReference type="Pfam" id="PF00560">
    <property type="entry name" value="LRR_1"/>
    <property type="match status" value="5"/>
</dbReference>
<dbReference type="InterPro" id="IPR001611">
    <property type="entry name" value="Leu-rich_rpt"/>
</dbReference>
<dbReference type="EMBL" id="LFYR01000692">
    <property type="protein sequence ID" value="KMZ70994.1"/>
    <property type="molecule type" value="Genomic_DNA"/>
</dbReference>
<feature type="transmembrane region" description="Helical" evidence="14">
    <location>
        <begin position="608"/>
        <end position="631"/>
    </location>
</feature>
<dbReference type="GO" id="GO:0005886">
    <property type="term" value="C:plasma membrane"/>
    <property type="evidence" value="ECO:0000318"/>
    <property type="project" value="GO_Central"/>
</dbReference>
<keyword evidence="9 14" id="KW-1133">Transmembrane helix</keyword>
<evidence type="ECO:0000256" key="8">
    <source>
        <dbReference type="ARBA" id="ARBA00022840"/>
    </source>
</evidence>
<evidence type="ECO:0000259" key="16">
    <source>
        <dbReference type="PROSITE" id="PS50011"/>
    </source>
</evidence>
<dbReference type="GO" id="GO:0009653">
    <property type="term" value="P:anatomical structure morphogenesis"/>
    <property type="evidence" value="ECO:0007669"/>
    <property type="project" value="UniProtKB-ARBA"/>
</dbReference>
<evidence type="ECO:0000256" key="14">
    <source>
        <dbReference type="SAM" id="Phobius"/>
    </source>
</evidence>
<comment type="subcellular location">
    <subcellularLocation>
        <location evidence="1">Membrane</location>
        <topology evidence="1">Single-pass membrane protein</topology>
    </subcellularLocation>
</comment>
<evidence type="ECO:0000256" key="3">
    <source>
        <dbReference type="ARBA" id="ARBA00022614"/>
    </source>
</evidence>
<keyword evidence="7" id="KW-0547">Nucleotide-binding</keyword>
<organism evidence="17 18">
    <name type="scientific">Zostera marina</name>
    <name type="common">Eelgrass</name>
    <dbReference type="NCBI Taxonomy" id="29655"/>
    <lineage>
        <taxon>Eukaryota</taxon>
        <taxon>Viridiplantae</taxon>
        <taxon>Streptophyta</taxon>
        <taxon>Embryophyta</taxon>
        <taxon>Tracheophyta</taxon>
        <taxon>Spermatophyta</taxon>
        <taxon>Magnoliopsida</taxon>
        <taxon>Liliopsida</taxon>
        <taxon>Zosteraceae</taxon>
        <taxon>Zostera</taxon>
    </lineage>
</organism>
<evidence type="ECO:0000256" key="4">
    <source>
        <dbReference type="ARBA" id="ARBA00022692"/>
    </source>
</evidence>
<evidence type="ECO:0000256" key="11">
    <source>
        <dbReference type="ARBA" id="ARBA00023170"/>
    </source>
</evidence>
<evidence type="ECO:0000256" key="6">
    <source>
        <dbReference type="ARBA" id="ARBA00022737"/>
    </source>
</evidence>
<dbReference type="PANTHER" id="PTHR48003">
    <property type="entry name" value="OS07G0626500 PROTEIN"/>
    <property type="match status" value="1"/>
</dbReference>
<dbReference type="InterPro" id="IPR011009">
    <property type="entry name" value="Kinase-like_dom_sf"/>
</dbReference>
<dbReference type="InterPro" id="IPR003591">
    <property type="entry name" value="Leu-rich_rpt_typical-subtyp"/>
</dbReference>
<dbReference type="FunFam" id="3.80.10.10:FF:000400">
    <property type="entry name" value="Nuclear pore complex protein NUP107"/>
    <property type="match status" value="1"/>
</dbReference>
<dbReference type="Gene3D" id="3.30.200.20">
    <property type="entry name" value="Phosphorylase Kinase, domain 1"/>
    <property type="match status" value="1"/>
</dbReference>
<feature type="region of interest" description="Disordered" evidence="13">
    <location>
        <begin position="640"/>
        <end position="661"/>
    </location>
</feature>
<dbReference type="InterPro" id="IPR032675">
    <property type="entry name" value="LRR_dom_sf"/>
</dbReference>
<dbReference type="STRING" id="29655.A0A0K9PPV4"/>
<gene>
    <name evidence="17" type="ORF">ZOSMA_18G00910</name>
</gene>
<keyword evidence="4 14" id="KW-0812">Transmembrane</keyword>
<proteinExistence type="predicted"/>
<feature type="chain" id="PRO_5005528190" evidence="15">
    <location>
        <begin position="21"/>
        <end position="1034"/>
    </location>
</feature>
<dbReference type="FunFam" id="3.80.10.10:FF:000041">
    <property type="entry name" value="LRR receptor-like serine/threonine-protein kinase ERECTA"/>
    <property type="match status" value="1"/>
</dbReference>
<keyword evidence="18" id="KW-1185">Reference proteome</keyword>
<evidence type="ECO:0000256" key="13">
    <source>
        <dbReference type="SAM" id="MobiDB-lite"/>
    </source>
</evidence>
<evidence type="ECO:0000256" key="7">
    <source>
        <dbReference type="ARBA" id="ARBA00022741"/>
    </source>
</evidence>
<comment type="caution">
    <text evidence="17">The sequence shown here is derived from an EMBL/GenBank/DDBJ whole genome shotgun (WGS) entry which is preliminary data.</text>
</comment>
<feature type="signal peptide" evidence="15">
    <location>
        <begin position="1"/>
        <end position="20"/>
    </location>
</feature>
<dbReference type="GO" id="GO:0005524">
    <property type="term" value="F:ATP binding"/>
    <property type="evidence" value="ECO:0007669"/>
    <property type="project" value="UniProtKB-KW"/>
</dbReference>
<name>A0A0K9PPV4_ZOSMR</name>
<evidence type="ECO:0000313" key="18">
    <source>
        <dbReference type="Proteomes" id="UP000036987"/>
    </source>
</evidence>
<keyword evidence="12" id="KW-0325">Glycoprotein</keyword>
<dbReference type="AlphaFoldDB" id="A0A0K9PPV4"/>
<keyword evidence="17" id="KW-0808">Transferase</keyword>
<keyword evidence="6" id="KW-0677">Repeat</keyword>
<dbReference type="Pfam" id="PF07714">
    <property type="entry name" value="PK_Tyr_Ser-Thr"/>
    <property type="match status" value="1"/>
</dbReference>
<dbReference type="InterPro" id="IPR001245">
    <property type="entry name" value="Ser-Thr/Tyr_kinase_cat_dom"/>
</dbReference>
<accession>A0A0K9PPV4</accession>
<feature type="compositionally biased region" description="Polar residues" evidence="13">
    <location>
        <begin position="647"/>
        <end position="661"/>
    </location>
</feature>
<dbReference type="Gene3D" id="1.10.510.10">
    <property type="entry name" value="Transferase(Phosphotransferase) domain 1"/>
    <property type="match status" value="1"/>
</dbReference>
<protein>
    <submittedName>
        <fullName evidence="17">Leucine-rich receptor-like protein kinase family protein</fullName>
    </submittedName>
</protein>
<evidence type="ECO:0000256" key="10">
    <source>
        <dbReference type="ARBA" id="ARBA00023136"/>
    </source>
</evidence>
<dbReference type="InterPro" id="IPR013210">
    <property type="entry name" value="LRR_N_plant-typ"/>
</dbReference>
<keyword evidence="10 14" id="KW-0472">Membrane</keyword>
<dbReference type="SUPFAM" id="SSF56112">
    <property type="entry name" value="Protein kinase-like (PK-like)"/>
    <property type="match status" value="1"/>
</dbReference>
<dbReference type="FunFam" id="3.80.10.10:FF:000095">
    <property type="entry name" value="LRR receptor-like serine/threonine-protein kinase GSO1"/>
    <property type="match status" value="1"/>
</dbReference>
<evidence type="ECO:0000256" key="12">
    <source>
        <dbReference type="ARBA" id="ARBA00023180"/>
    </source>
</evidence>
<dbReference type="OrthoDB" id="4062651at2759"/>
<evidence type="ECO:0000256" key="1">
    <source>
        <dbReference type="ARBA" id="ARBA00004167"/>
    </source>
</evidence>
<evidence type="ECO:0000256" key="9">
    <source>
        <dbReference type="ARBA" id="ARBA00022989"/>
    </source>
</evidence>
<dbReference type="PROSITE" id="PS50011">
    <property type="entry name" value="PROTEIN_KINASE_DOM"/>
    <property type="match status" value="1"/>
</dbReference>
<feature type="domain" description="Protein kinase" evidence="16">
    <location>
        <begin position="747"/>
        <end position="1031"/>
    </location>
</feature>
<keyword evidence="17" id="KW-0418">Kinase</keyword>
<dbReference type="Pfam" id="PF08263">
    <property type="entry name" value="LRRNT_2"/>
    <property type="match status" value="1"/>
</dbReference>
<evidence type="ECO:0000313" key="17">
    <source>
        <dbReference type="EMBL" id="KMZ70994.1"/>
    </source>
</evidence>
<dbReference type="Proteomes" id="UP000036987">
    <property type="component" value="Unassembled WGS sequence"/>
</dbReference>
<dbReference type="InterPro" id="IPR000719">
    <property type="entry name" value="Prot_kinase_dom"/>
</dbReference>
<keyword evidence="3" id="KW-0433">Leucine-rich repeat</keyword>
<sequence length="1034" mass="113451">MMMMVTVICLLMILLRFVSGDMADLQALTRFKNGLKGDNLGQLSESWNVNKVPDSNGCPFNWYGVQCSGGRVVSITLNGLGLIGDLDFSDLISMEMLRNLSVSNNQLTGILPSEIGSMKALIHLDLSCNSFSGLIPKELPENLVNLTYLNLSLNNFQGIVPSGFGILEQLKYLDFRSNKFSGKIDFISDLHLTVIHIDLSGNKFSGSLAQLSDNSSICTSIQYLNISNNDLSGNLFARDLIPTFENLQVFDASRNKISGHVPSFQFVVSLSVLRLGTNQLSGSLPEALFKESSLLLSDLDLSNNQIEGSIGKITSTTLKNLNLSSNRLSGSLPSMIGSCFMVDFSNNFLNGNFSTVETWGDYIEFIDLSSNSLTGTTMATESVTFLRLSSLKVSNNSLTGELPFALGTFPELSFIDLSSNNLHGSLPSSLFTSFRLAHLDLSRNSFTGQIPLSILNKDATLLSSKAMSMLTQNSSLTYLDLSGNFLTGPLPQDFNALSALKYLNISKNNISGQIPQQVSELHGLEYLNMSGNHFEGIIPENLPADQITGFDVSYNNLSGIVPENLLRFPNSSFHPGNSLLVFPHGYSSLSMTSTSTHAHNMKPLIRNLMIVGIVGAICVMFILFVMIFAYYKVSSERRTAKKKHANKQTSSPQTQTRSLDVQKNLDVPQNNSISSPENCVVSSASPPLQHESENIMMPTLESKGQLLANATKNPHMPVLRVCSPDKLAGDLHLFDNLFTFTAEELSRSPAEIIGRSCHGTSYKTTLDGDHVVTVKWLREGISKGKKDFAREAKKLGNIRHPNLVSLKGFYWGPRDHERFIISEYIISISLTSHLCETDPRKIEALSLAQRLSIAVDIANCLNFLHNERAIPHGNLKSSNILLQLPGLNPLLTDYSLHRIMNPTGMSDQVLNAGALGYRPPEFASTAKPCPSLKSDVYAFGVVLLELLTGKNAGDIASNNPGIVDLTDWVGLLVNEQRSFECFDRRIPGVEFSTIDGPPKLLEDMMSIALRCIRSASERPEIRTVYEELALFKAS</sequence>
<dbReference type="SMART" id="SM00369">
    <property type="entry name" value="LRR_TYP"/>
    <property type="match status" value="6"/>
</dbReference>
<keyword evidence="11 17" id="KW-0675">Receptor</keyword>
<keyword evidence="2" id="KW-0597">Phosphoprotein</keyword>
<evidence type="ECO:0000256" key="15">
    <source>
        <dbReference type="SAM" id="SignalP"/>
    </source>
</evidence>
<dbReference type="SUPFAM" id="SSF52058">
    <property type="entry name" value="L domain-like"/>
    <property type="match status" value="2"/>
</dbReference>
<reference evidence="18" key="1">
    <citation type="journal article" date="2016" name="Nature">
        <title>The genome of the seagrass Zostera marina reveals angiosperm adaptation to the sea.</title>
        <authorList>
            <person name="Olsen J.L."/>
            <person name="Rouze P."/>
            <person name="Verhelst B."/>
            <person name="Lin Y.-C."/>
            <person name="Bayer T."/>
            <person name="Collen J."/>
            <person name="Dattolo E."/>
            <person name="De Paoli E."/>
            <person name="Dittami S."/>
            <person name="Maumus F."/>
            <person name="Michel G."/>
            <person name="Kersting A."/>
            <person name="Lauritano C."/>
            <person name="Lohaus R."/>
            <person name="Toepel M."/>
            <person name="Tonon T."/>
            <person name="Vanneste K."/>
            <person name="Amirebrahimi M."/>
            <person name="Brakel J."/>
            <person name="Bostroem C."/>
            <person name="Chovatia M."/>
            <person name="Grimwood J."/>
            <person name="Jenkins J.W."/>
            <person name="Jueterbock A."/>
            <person name="Mraz A."/>
            <person name="Stam W.T."/>
            <person name="Tice H."/>
            <person name="Bornberg-Bauer E."/>
            <person name="Green P.J."/>
            <person name="Pearson G.A."/>
            <person name="Procaccini G."/>
            <person name="Duarte C.M."/>
            <person name="Schmutz J."/>
            <person name="Reusch T.B.H."/>
            <person name="Van de Peer Y."/>
        </authorList>
    </citation>
    <scope>NUCLEOTIDE SEQUENCE [LARGE SCALE GENOMIC DNA]</scope>
    <source>
        <strain evidence="18">cv. Finnish</strain>
    </source>
</reference>
<keyword evidence="5 15" id="KW-0732">Signal</keyword>
<evidence type="ECO:0000256" key="2">
    <source>
        <dbReference type="ARBA" id="ARBA00022553"/>
    </source>
</evidence>
<dbReference type="GO" id="GO:0099402">
    <property type="term" value="P:plant organ development"/>
    <property type="evidence" value="ECO:0007669"/>
    <property type="project" value="UniProtKB-ARBA"/>
</dbReference>